<reference evidence="2 3" key="2">
    <citation type="journal article" date="2022" name="Arch. Microbiol.">
        <title>Rhodococcus pseudokoreensis sp. nov. isolated from the rhizosphere of young M26 apple rootstocks.</title>
        <authorList>
            <person name="Kampfer P."/>
            <person name="Glaeser S.P."/>
            <person name="Blom J."/>
            <person name="Wolf J."/>
            <person name="Benning S."/>
            <person name="Schloter M."/>
            <person name="Neumann-Schaal M."/>
        </authorList>
    </citation>
    <scope>NUCLEOTIDE SEQUENCE [LARGE SCALE GENOMIC DNA]</scope>
    <source>
        <strain evidence="2 3">R79</strain>
    </source>
</reference>
<accession>A0A974WA68</accession>
<evidence type="ECO:0000256" key="1">
    <source>
        <dbReference type="SAM" id="SignalP"/>
    </source>
</evidence>
<name>A0A974WA68_9NOCA</name>
<sequence length="155" mass="16751">MLSKRALIGGLVGAFVVAAVAAGVAVMQKQNQRHDELDRLRTSAEAFYSTVRDKGFSAINDVPGPCRPTSESEYDSSLYVWVGGKVGVLGGSVGVTDRAREAHDLLQAGGYTLDFDMKDGFAFVLGPSTDSVVTPSWWYLYEDGWHVGCPENDGW</sequence>
<reference evidence="2 3" key="1">
    <citation type="journal article" date="2021" name="Microbiol. Resour. Announc.">
        <title>Complete Genome Sequences of Two Rhodococcus sp. Strains with Large and Linear Chromosomes, Isolated from Apple Rhizosphere.</title>
        <authorList>
            <person name="Benning S."/>
            <person name="Brugnone N."/>
            <person name="Siani R."/>
            <person name="Kublik S."/>
            <person name="Schloter M."/>
            <person name="Rad V."/>
        </authorList>
    </citation>
    <scope>NUCLEOTIDE SEQUENCE [LARGE SCALE GENOMIC DNA]</scope>
    <source>
        <strain evidence="2 3">R79</strain>
    </source>
</reference>
<feature type="chain" id="PRO_5047473023" description="Lipoprotein" evidence="1">
    <location>
        <begin position="22"/>
        <end position="155"/>
    </location>
</feature>
<dbReference type="EMBL" id="CP070619">
    <property type="protein sequence ID" value="QSE94184.1"/>
    <property type="molecule type" value="Genomic_DNA"/>
</dbReference>
<dbReference type="RefSeq" id="WP_206010616.1">
    <property type="nucleotide sequence ID" value="NZ_CP070619.1"/>
</dbReference>
<proteinExistence type="predicted"/>
<evidence type="ECO:0000313" key="3">
    <source>
        <dbReference type="Proteomes" id="UP000662986"/>
    </source>
</evidence>
<keyword evidence="1" id="KW-0732">Signal</keyword>
<dbReference type="Proteomes" id="UP000662986">
    <property type="component" value="Chromosome"/>
</dbReference>
<keyword evidence="3" id="KW-1185">Reference proteome</keyword>
<protein>
    <recommendedName>
        <fullName evidence="4">Lipoprotein</fullName>
    </recommendedName>
</protein>
<feature type="signal peptide" evidence="1">
    <location>
        <begin position="1"/>
        <end position="21"/>
    </location>
</feature>
<evidence type="ECO:0000313" key="2">
    <source>
        <dbReference type="EMBL" id="QSE94184.1"/>
    </source>
</evidence>
<evidence type="ECO:0008006" key="4">
    <source>
        <dbReference type="Google" id="ProtNLM"/>
    </source>
</evidence>
<gene>
    <name evidence="2" type="ORF">JWS13_39095</name>
</gene>
<organism evidence="2 3">
    <name type="scientific">Rhodococcus pseudokoreensis</name>
    <dbReference type="NCBI Taxonomy" id="2811421"/>
    <lineage>
        <taxon>Bacteria</taxon>
        <taxon>Bacillati</taxon>
        <taxon>Actinomycetota</taxon>
        <taxon>Actinomycetes</taxon>
        <taxon>Mycobacteriales</taxon>
        <taxon>Nocardiaceae</taxon>
        <taxon>Rhodococcus</taxon>
    </lineage>
</organism>